<keyword evidence="3" id="KW-1185">Reference proteome</keyword>
<dbReference type="PANTHER" id="PTHR10887:SF495">
    <property type="entry name" value="HELICASE SENATAXIN ISOFORM X1-RELATED"/>
    <property type="match status" value="1"/>
</dbReference>
<gene>
    <name evidence="2" type="ORF">NYF23_01970</name>
</gene>
<dbReference type="SUPFAM" id="SSF52980">
    <property type="entry name" value="Restriction endonuclease-like"/>
    <property type="match status" value="1"/>
</dbReference>
<dbReference type="InterPro" id="IPR025103">
    <property type="entry name" value="DUF4011"/>
</dbReference>
<accession>A0ABY5TNM8</accession>
<dbReference type="InterPro" id="IPR027417">
    <property type="entry name" value="P-loop_NTPase"/>
</dbReference>
<dbReference type="InterPro" id="IPR049468">
    <property type="entry name" value="Restrct_endonuc-II-like_dom"/>
</dbReference>
<organism evidence="2 3">
    <name type="scientific">SAR92 clade bacterium H455</name>
    <dbReference type="NCBI Taxonomy" id="2974818"/>
    <lineage>
        <taxon>Bacteria</taxon>
        <taxon>Pseudomonadati</taxon>
        <taxon>Pseudomonadota</taxon>
        <taxon>Gammaproteobacteria</taxon>
        <taxon>Cellvibrionales</taxon>
        <taxon>Porticoccaceae</taxon>
        <taxon>SAR92 clade</taxon>
    </lineage>
</organism>
<sequence length="1800" mass="201889">MHPYAELIKEKILSLRPKLMDTSRRNSLINNTMSARATSFIRIVDEKPQNIFDKLVNDEAKLVLSALPSLEEDPLDENNREFQEALQVSYAADNKYREFIDNIDSDNDENAFEKLAEADRELKDRTRELLGYAPRITSPEAKSLATHARNHGIEPSFELPAQDYQAHDERHEDNELQTLVLKKQLDARLARIRSRDITMSEERGLKTLYLTLGFLVWKDPASSDPLAQFKSPLILLPITLDSEATSQGKEFSISSRDDPIFNPVLKHKLSTELGIELWEPENQFTDLDIEKYFSYLMEIFSDSPGWRVSRQAVIGVYPFQGIELYNDINPEELDFSKFDIISQLFSRTNSSGEESSYQQYTEEDIETDQAQLLVPKLVVDADSSQFLSLMKVASGQNIALEGPPGSGKSQTIVNLIANAISQNKKVLFVAQKGTALEVVLSRMAALNLDSLVLPLMGRKGDKEKFYEALQLRLSLSSQQSNKNISFEAIKDDITAKKNNISRYIGTLKSNVAGTSITVHQVLGLATAKKESSQRSSESYAHLLPDFSVLDRHLDIGFVERISTKVESWGSQLLEAKLVELSVWPYLSGDNLDHLLLEKIASQARVLQSELALLINNESPDNFDSLTALMTNSSDELSLSLVAESCRNIPNLKDSWLIVINDKDVFVDSLNEYLNLMSAKENLTDSTGISWELLSDLAKHGSEFEMLLNISEKSQMENISHDIIVDIKKKNIETLDKLQNVKLSVSKFESQTEVDSPSLQEMKLLSVLAAEFPILRDPKISHEISSHGIDELMNTAIEARDILATIKTNVISIDLMPSRQRLFEMHAIVRDSGSLSAFSAHFRKCKKECNAIFGSSKFIKSTAEFYLSELLDAQKAWNKRSIEAIFGTVIDKDTRSKVIEVQKSLALISEKLAAYKISIPEFLKLLSPTVLSFFDKHQLVFIDVGFNWSWGDLDTRIATHEAIIANTTELLDSELLSTLDKAEVTSIAGVKSISSTIEEAITLSSKDASIEGSIRHHADIVFEGTEISRRYVDDLLIILNFYSMIDSRLIDNKDTAKNDSDMYQKFYELLSRLISVQKEADIFYSHCSEYGFSAKRPESISAMYEQIKSTVIDSEGPAKLIRISIIKDEMDELGLLPFLEATLATKSSDVLGENMELAVIQKLSESAYGQFGSIISEFSGARLDQLRSEFQMLDRRLINQSSNEVLSGALASARPSLGVSRGKKSEYSDLGLIEHQLGLKRKMSPTKLVKRSIGALTEIHPCWMMVPTAVASFLPREEIFDLVVIDEASQMTPEHSISALMRAKQAVIVGDTNQLPPTNFFRAAADVEEEDGDVATIEESILELANTAFRPKHRLLWHYRSRHESLISFSNYYIYDNDLVIFPSPGGERDKMGVDLVRADGVYQSGINPVEATVVADAIVEFMENDSHRSLGVVTMNQAQMEQIDSMVRRHAETNLKISDYLEKWDMLDGGLQRFFVKNIENVQGDERDVIFISTVYGKDSLGKFRQAFGPINGSAGKRRLNVLFTRAKEKITTFTSIPLDQLNPGDHNEGAILLKRWLEYSGTGVVGERLRDSARSMFGPDSPFEEHVIEQIESLGYVAVPQVGVSNYFIDIGVRHPNYDLGYICGVECDGASYHSSKSARDRDVLRQEVLEGLGWNLYRIWSTDWFKNSKLQTERLKEYLDKKLEEKLKNQTLTVRPIEAAESREVSEDINADANRDEKRLVTIGSKVVLEYSSGPRAGMRSKFVVVDTKSSASHTPGYDPLPVMSPLGAEVIDSQEGDIVSFEANGALTDVVILELLS</sequence>
<dbReference type="InterPro" id="IPR047187">
    <property type="entry name" value="SF1_C_Upf1"/>
</dbReference>
<dbReference type="InterPro" id="IPR041679">
    <property type="entry name" value="DNA2/NAM7-like_C"/>
</dbReference>
<dbReference type="CDD" id="cd18808">
    <property type="entry name" value="SF1_C_Upf1"/>
    <property type="match status" value="1"/>
</dbReference>
<dbReference type="InterPro" id="IPR013584">
    <property type="entry name" value="RAP"/>
</dbReference>
<dbReference type="InterPro" id="IPR045055">
    <property type="entry name" value="DNA2/NAM7-like"/>
</dbReference>
<dbReference type="Gene3D" id="3.40.960.10">
    <property type="entry name" value="VSR Endonuclease"/>
    <property type="match status" value="1"/>
</dbReference>
<dbReference type="Gene3D" id="3.40.50.300">
    <property type="entry name" value="P-loop containing nucleotide triphosphate hydrolases"/>
    <property type="match status" value="3"/>
</dbReference>
<dbReference type="EMBL" id="CP103416">
    <property type="protein sequence ID" value="UVW35387.1"/>
    <property type="molecule type" value="Genomic_DNA"/>
</dbReference>
<dbReference type="SMART" id="SM00952">
    <property type="entry name" value="RAP"/>
    <property type="match status" value="1"/>
</dbReference>
<dbReference type="InterPro" id="IPR041677">
    <property type="entry name" value="DNA2/NAM7_AAA_11"/>
</dbReference>
<dbReference type="Pfam" id="PF13087">
    <property type="entry name" value="AAA_12"/>
    <property type="match status" value="1"/>
</dbReference>
<dbReference type="Proteomes" id="UP001059934">
    <property type="component" value="Chromosome"/>
</dbReference>
<name>A0ABY5TNM8_9GAMM</name>
<dbReference type="Pfam" id="PF13086">
    <property type="entry name" value="AAA_11"/>
    <property type="match status" value="2"/>
</dbReference>
<dbReference type="PANTHER" id="PTHR10887">
    <property type="entry name" value="DNA2/NAM7 HELICASE FAMILY"/>
    <property type="match status" value="1"/>
</dbReference>
<evidence type="ECO:0000313" key="3">
    <source>
        <dbReference type="Proteomes" id="UP001059934"/>
    </source>
</evidence>
<reference evidence="2" key="1">
    <citation type="submission" date="2022-08" db="EMBL/GenBank/DDBJ databases">
        <title>Catabolic pathway analysis in culturable SAR92 clade bacteria reveals their overlooked roles in DMSP degradation in coastal seas.</title>
        <authorList>
            <person name="He X."/>
            <person name="Zhang X."/>
            <person name="Zhang Y."/>
        </authorList>
    </citation>
    <scope>NUCLEOTIDE SEQUENCE</scope>
    <source>
        <strain evidence="2">H455</strain>
    </source>
</reference>
<dbReference type="Pfam" id="PF13195">
    <property type="entry name" value="DUF4011"/>
    <property type="match status" value="1"/>
</dbReference>
<dbReference type="InterPro" id="IPR011335">
    <property type="entry name" value="Restrct_endonuc-II-like"/>
</dbReference>
<feature type="domain" description="RAP" evidence="1">
    <location>
        <begin position="1627"/>
        <end position="1684"/>
    </location>
</feature>
<evidence type="ECO:0000313" key="2">
    <source>
        <dbReference type="EMBL" id="UVW35387.1"/>
    </source>
</evidence>
<evidence type="ECO:0000259" key="1">
    <source>
        <dbReference type="SMART" id="SM00952"/>
    </source>
</evidence>
<dbReference type="SUPFAM" id="SSF52540">
    <property type="entry name" value="P-loop containing nucleoside triphosphate hydrolases"/>
    <property type="match status" value="1"/>
</dbReference>
<protein>
    <submittedName>
        <fullName evidence="2">DUF4011 domain-containing protein</fullName>
    </submittedName>
</protein>
<proteinExistence type="predicted"/>
<dbReference type="Pfam" id="PF18741">
    <property type="entry name" value="MTES_1575"/>
    <property type="match status" value="1"/>
</dbReference>